<keyword evidence="3 5" id="KW-1133">Transmembrane helix</keyword>
<feature type="transmembrane region" description="Helical" evidence="5">
    <location>
        <begin position="350"/>
        <end position="373"/>
    </location>
</feature>
<dbReference type="PROSITE" id="PS50850">
    <property type="entry name" value="MFS"/>
    <property type="match status" value="1"/>
</dbReference>
<keyword evidence="7" id="KW-0762">Sugar transport</keyword>
<dbReference type="GO" id="GO:0015149">
    <property type="term" value="F:hexose transmembrane transporter activity"/>
    <property type="evidence" value="ECO:0007669"/>
    <property type="project" value="TreeGrafter"/>
</dbReference>
<feature type="transmembrane region" description="Helical" evidence="5">
    <location>
        <begin position="133"/>
        <end position="153"/>
    </location>
</feature>
<organism evidence="7 8">
    <name type="scientific">Ditylenchus destructor</name>
    <dbReference type="NCBI Taxonomy" id="166010"/>
    <lineage>
        <taxon>Eukaryota</taxon>
        <taxon>Metazoa</taxon>
        <taxon>Ecdysozoa</taxon>
        <taxon>Nematoda</taxon>
        <taxon>Chromadorea</taxon>
        <taxon>Rhabditida</taxon>
        <taxon>Tylenchina</taxon>
        <taxon>Tylenchomorpha</taxon>
        <taxon>Sphaerularioidea</taxon>
        <taxon>Anguinidae</taxon>
        <taxon>Anguininae</taxon>
        <taxon>Ditylenchus</taxon>
    </lineage>
</organism>
<feature type="transmembrane region" description="Helical" evidence="5">
    <location>
        <begin position="419"/>
        <end position="439"/>
    </location>
</feature>
<dbReference type="GO" id="GO:0016020">
    <property type="term" value="C:membrane"/>
    <property type="evidence" value="ECO:0007669"/>
    <property type="project" value="UniProtKB-SubCell"/>
</dbReference>
<evidence type="ECO:0000313" key="8">
    <source>
        <dbReference type="Proteomes" id="UP001201812"/>
    </source>
</evidence>
<keyword evidence="8" id="KW-1185">Reference proteome</keyword>
<protein>
    <submittedName>
        <fullName evidence="7">Sugar transporter domain-containing protein</fullName>
    </submittedName>
</protein>
<evidence type="ECO:0000256" key="4">
    <source>
        <dbReference type="ARBA" id="ARBA00023136"/>
    </source>
</evidence>
<evidence type="ECO:0000259" key="6">
    <source>
        <dbReference type="PROSITE" id="PS50850"/>
    </source>
</evidence>
<keyword evidence="2 5" id="KW-0812">Transmembrane</keyword>
<dbReference type="SUPFAM" id="SSF103473">
    <property type="entry name" value="MFS general substrate transporter"/>
    <property type="match status" value="1"/>
</dbReference>
<feature type="transmembrane region" description="Helical" evidence="5">
    <location>
        <begin position="492"/>
        <end position="516"/>
    </location>
</feature>
<comment type="caution">
    <text evidence="7">The sequence shown here is derived from an EMBL/GenBank/DDBJ whole genome shotgun (WGS) entry which is preliminary data.</text>
</comment>
<evidence type="ECO:0000313" key="7">
    <source>
        <dbReference type="EMBL" id="KAI1725783.1"/>
    </source>
</evidence>
<dbReference type="PANTHER" id="PTHR23503:SF115">
    <property type="entry name" value="MAJOR FACILITATOR SUPERFAMILY (MFS) PROFILE DOMAIN-CONTAINING PROTEIN"/>
    <property type="match status" value="1"/>
</dbReference>
<evidence type="ECO:0000256" key="5">
    <source>
        <dbReference type="SAM" id="Phobius"/>
    </source>
</evidence>
<feature type="transmembrane region" description="Helical" evidence="5">
    <location>
        <begin position="196"/>
        <end position="214"/>
    </location>
</feature>
<feature type="transmembrane region" description="Helical" evidence="5">
    <location>
        <begin position="393"/>
        <end position="412"/>
    </location>
</feature>
<evidence type="ECO:0000256" key="1">
    <source>
        <dbReference type="ARBA" id="ARBA00004141"/>
    </source>
</evidence>
<reference evidence="7" key="1">
    <citation type="submission" date="2022-01" db="EMBL/GenBank/DDBJ databases">
        <title>Genome Sequence Resource for Two Populations of Ditylenchus destructor, the Migratory Endoparasitic Phytonematode.</title>
        <authorList>
            <person name="Zhang H."/>
            <person name="Lin R."/>
            <person name="Xie B."/>
        </authorList>
    </citation>
    <scope>NUCLEOTIDE SEQUENCE</scope>
    <source>
        <strain evidence="7">BazhouSP</strain>
    </source>
</reference>
<dbReference type="Gene3D" id="1.20.1250.20">
    <property type="entry name" value="MFS general substrate transporter like domains"/>
    <property type="match status" value="1"/>
</dbReference>
<evidence type="ECO:0000256" key="2">
    <source>
        <dbReference type="ARBA" id="ARBA00022692"/>
    </source>
</evidence>
<dbReference type="Proteomes" id="UP001201812">
    <property type="component" value="Unassembled WGS sequence"/>
</dbReference>
<feature type="transmembrane region" description="Helical" evidence="5">
    <location>
        <begin position="104"/>
        <end position="126"/>
    </location>
</feature>
<dbReference type="InterPro" id="IPR036259">
    <property type="entry name" value="MFS_trans_sf"/>
</dbReference>
<dbReference type="AlphaFoldDB" id="A0AAD4NCL1"/>
<evidence type="ECO:0000256" key="3">
    <source>
        <dbReference type="ARBA" id="ARBA00022989"/>
    </source>
</evidence>
<feature type="transmembrane region" description="Helical" evidence="5">
    <location>
        <begin position="54"/>
        <end position="73"/>
    </location>
</feature>
<gene>
    <name evidence="7" type="ORF">DdX_02461</name>
</gene>
<keyword evidence="4 5" id="KW-0472">Membrane</keyword>
<dbReference type="InterPro" id="IPR005828">
    <property type="entry name" value="MFS_sugar_transport-like"/>
</dbReference>
<name>A0AAD4NCL1_9BILA</name>
<keyword evidence="7" id="KW-0813">Transport</keyword>
<feature type="transmembrane region" description="Helical" evidence="5">
    <location>
        <begin position="459"/>
        <end position="480"/>
    </location>
</feature>
<sequence length="591" mass="64780">MSPEQKKSGSMLNGAHQNSDRTPLLFPFIDRIRNNGNPEKFMSGKDEWMPGVNIRMYSVVMSIGAGSMFLVSLDSVVDNLLPVAQPYLLSIYRSSTNADCAWEWIVSSRIYGLAVGCMISLLLANCSSRRKPLIWALSLNLIGGLLTALIMYIPSQLGVTVSCIGRFLSGIGSGVAQVVGSAMLAEIPPIHSRGTVLATLTVWACVGELTGMIVSLDSVLGRPSTWHLALVAPNLLIPLALFFIVTAPDSPRSLLISGNTQEALDALKFYQCSEDWMVSLADIRSEAQSLVRQNETGDIDKNFVFNKRNDAALNELYTTKPAGITTHNDSYILRIQRLVRLINWRLRSGAFVRPLLLGMFVLTFAHLDDWLWISYSTRVFQNAGMESGEAMRASLLMSFPQAILSIALLFCFDGFSRRLLLIAPTVISIIIATLAVVGLSKQRAHQDALWGNVSIQKLMVILASIDLSAAAVASESAYTVVPELFSQRDRILGSAIIGIVQNLFGGVLTTVSLSIINIYGTQFVLLPFIAINIVYVLVVYRWLPETNGKSFHTISTQFHEELPQVLTRTSLFINVIGGCLNTRAFVLVVNA</sequence>
<dbReference type="InterPro" id="IPR020846">
    <property type="entry name" value="MFS_dom"/>
</dbReference>
<dbReference type="PANTHER" id="PTHR23503">
    <property type="entry name" value="SOLUTE CARRIER FAMILY 2"/>
    <property type="match status" value="1"/>
</dbReference>
<dbReference type="EMBL" id="JAKKPZ010000002">
    <property type="protein sequence ID" value="KAI1725783.1"/>
    <property type="molecule type" value="Genomic_DNA"/>
</dbReference>
<feature type="domain" description="Major facilitator superfamily (MFS) profile" evidence="6">
    <location>
        <begin position="60"/>
        <end position="547"/>
    </location>
</feature>
<dbReference type="Pfam" id="PF00083">
    <property type="entry name" value="Sugar_tr"/>
    <property type="match status" value="2"/>
</dbReference>
<accession>A0AAD4NCL1</accession>
<comment type="subcellular location">
    <subcellularLocation>
        <location evidence="1">Membrane</location>
        <topology evidence="1">Multi-pass membrane protein</topology>
    </subcellularLocation>
</comment>
<proteinExistence type="predicted"/>
<dbReference type="InterPro" id="IPR045263">
    <property type="entry name" value="GLUT"/>
</dbReference>
<feature type="transmembrane region" description="Helical" evidence="5">
    <location>
        <begin position="226"/>
        <end position="247"/>
    </location>
</feature>
<feature type="transmembrane region" description="Helical" evidence="5">
    <location>
        <begin position="159"/>
        <end position="184"/>
    </location>
</feature>
<feature type="transmembrane region" description="Helical" evidence="5">
    <location>
        <begin position="522"/>
        <end position="543"/>
    </location>
</feature>